<proteinExistence type="inferred from homology"/>
<evidence type="ECO:0000313" key="8">
    <source>
        <dbReference type="Proteomes" id="UP001234495"/>
    </source>
</evidence>
<feature type="transmembrane region" description="Helical" evidence="6">
    <location>
        <begin position="87"/>
        <end position="106"/>
    </location>
</feature>
<feature type="transmembrane region" description="Helical" evidence="6">
    <location>
        <begin position="112"/>
        <end position="134"/>
    </location>
</feature>
<evidence type="ECO:0000256" key="3">
    <source>
        <dbReference type="ARBA" id="ARBA00022692"/>
    </source>
</evidence>
<keyword evidence="5 6" id="KW-0472">Membrane</keyword>
<accession>A0ABT9ZJK7</accession>
<dbReference type="EMBL" id="JAUSUD010000016">
    <property type="protein sequence ID" value="MDQ0231982.1"/>
    <property type="molecule type" value="Genomic_DNA"/>
</dbReference>
<feature type="transmembrane region" description="Helical" evidence="6">
    <location>
        <begin position="185"/>
        <end position="203"/>
    </location>
</feature>
<keyword evidence="3 6" id="KW-0812">Transmembrane</keyword>
<keyword evidence="8" id="KW-1185">Reference proteome</keyword>
<evidence type="ECO:0000256" key="5">
    <source>
        <dbReference type="ARBA" id="ARBA00023136"/>
    </source>
</evidence>
<dbReference type="PANTHER" id="PTHR13353">
    <property type="entry name" value="TRANSMEMBRANE PROTEIN 19"/>
    <property type="match status" value="1"/>
</dbReference>
<dbReference type="PANTHER" id="PTHR13353:SF5">
    <property type="entry name" value="TRANSMEMBRANE PROTEIN 19"/>
    <property type="match status" value="1"/>
</dbReference>
<dbReference type="InterPro" id="IPR002794">
    <property type="entry name" value="DUF92_TMEM19"/>
</dbReference>
<comment type="similarity">
    <text evidence="2">Belongs to the TMEM19 family.</text>
</comment>
<evidence type="ECO:0000313" key="7">
    <source>
        <dbReference type="EMBL" id="MDQ0231982.1"/>
    </source>
</evidence>
<comment type="subcellular location">
    <subcellularLocation>
        <location evidence="1">Membrane</location>
        <topology evidence="1">Multi-pass membrane protein</topology>
    </subcellularLocation>
</comment>
<evidence type="ECO:0000256" key="1">
    <source>
        <dbReference type="ARBA" id="ARBA00004141"/>
    </source>
</evidence>
<organism evidence="7 8">
    <name type="scientific">Metabacillus malikii</name>
    <dbReference type="NCBI Taxonomy" id="1504265"/>
    <lineage>
        <taxon>Bacteria</taxon>
        <taxon>Bacillati</taxon>
        <taxon>Bacillota</taxon>
        <taxon>Bacilli</taxon>
        <taxon>Bacillales</taxon>
        <taxon>Bacillaceae</taxon>
        <taxon>Metabacillus</taxon>
    </lineage>
</organism>
<reference evidence="7 8" key="1">
    <citation type="submission" date="2023-07" db="EMBL/GenBank/DDBJ databases">
        <title>Genomic Encyclopedia of Type Strains, Phase IV (KMG-IV): sequencing the most valuable type-strain genomes for metagenomic binning, comparative biology and taxonomic classification.</title>
        <authorList>
            <person name="Goeker M."/>
        </authorList>
    </citation>
    <scope>NUCLEOTIDE SEQUENCE [LARGE SCALE GENOMIC DNA]</scope>
    <source>
        <strain evidence="7 8">DSM 29005</strain>
    </source>
</reference>
<evidence type="ECO:0000256" key="6">
    <source>
        <dbReference type="SAM" id="Phobius"/>
    </source>
</evidence>
<name>A0ABT9ZJK7_9BACI</name>
<feature type="transmembrane region" description="Helical" evidence="6">
    <location>
        <begin position="243"/>
        <end position="260"/>
    </location>
</feature>
<sequence>MFNYITFIILIICVSYIAYKLKSLTLSGAITSVIVGFSIYLGFSYNGLLLLGCFFVSSSLFSKCKQERKSSALDIVNKGGQRDSLQVLANGGIPTLIALISIIELFSGHTLLAGFCISLAAATSDTWASEIGTLSKQKPRMLFTFKKVPRGTSGAISLLGTSAAIAGSFLISMLSSMLFSLPWNMFIGIFILGFLGNVLDTILGQTIQVKYKCEACGKITERKQHCRMEAKVCSRFPLLNNDAVNLISISIATIAGMVIYS</sequence>
<dbReference type="RefSeq" id="WP_307343841.1">
    <property type="nucleotide sequence ID" value="NZ_JAUSUD010000016.1"/>
</dbReference>
<feature type="transmembrane region" description="Helical" evidence="6">
    <location>
        <begin position="33"/>
        <end position="61"/>
    </location>
</feature>
<dbReference type="Pfam" id="PF01940">
    <property type="entry name" value="DUF92"/>
    <property type="match status" value="1"/>
</dbReference>
<dbReference type="Proteomes" id="UP001234495">
    <property type="component" value="Unassembled WGS sequence"/>
</dbReference>
<keyword evidence="4 6" id="KW-1133">Transmembrane helix</keyword>
<gene>
    <name evidence="7" type="ORF">J2S19_003267</name>
</gene>
<evidence type="ECO:0000256" key="2">
    <source>
        <dbReference type="ARBA" id="ARBA00009012"/>
    </source>
</evidence>
<comment type="caution">
    <text evidence="7">The sequence shown here is derived from an EMBL/GenBank/DDBJ whole genome shotgun (WGS) entry which is preliminary data.</text>
</comment>
<evidence type="ECO:0000256" key="4">
    <source>
        <dbReference type="ARBA" id="ARBA00022989"/>
    </source>
</evidence>
<feature type="transmembrane region" description="Helical" evidence="6">
    <location>
        <begin position="155"/>
        <end position="179"/>
    </location>
</feature>
<protein>
    <submittedName>
        <fullName evidence="7">Uncharacterized protein (TIGR00297 family)</fullName>
    </submittedName>
</protein>
<feature type="transmembrane region" description="Helical" evidence="6">
    <location>
        <begin position="5"/>
        <end position="21"/>
    </location>
</feature>